<dbReference type="Pfam" id="PF07484">
    <property type="entry name" value="Collar"/>
    <property type="match status" value="1"/>
</dbReference>
<feature type="non-terminal residue" evidence="2">
    <location>
        <position position="96"/>
    </location>
</feature>
<proteinExistence type="predicted"/>
<name>A0A1Y2L5G3_9PROT</name>
<dbReference type="InterPro" id="IPR037053">
    <property type="entry name" value="Phage_tail_collar_dom_sf"/>
</dbReference>
<evidence type="ECO:0000313" key="2">
    <source>
        <dbReference type="EMBL" id="OSQ42162.1"/>
    </source>
</evidence>
<evidence type="ECO:0000313" key="3">
    <source>
        <dbReference type="Proteomes" id="UP000193396"/>
    </source>
</evidence>
<dbReference type="STRING" id="1293890.TALK_21795"/>
<sequence>MGSICATAADYCPKGFLVADGTILAINENQALFSLLNTTYGGDGRTTFALPNLVGRSAIGWGQAPGLSYIPLGKVVGKEAMALTKVQLPSHTHGAK</sequence>
<keyword evidence="3" id="KW-1185">Reference proteome</keyword>
<reference evidence="2 3" key="1">
    <citation type="submission" date="2014-03" db="EMBL/GenBank/DDBJ databases">
        <title>The draft genome sequence of Thalassospira alkalitolerans JCM 18968.</title>
        <authorList>
            <person name="Lai Q."/>
            <person name="Shao Z."/>
        </authorList>
    </citation>
    <scope>NUCLEOTIDE SEQUENCE [LARGE SCALE GENOMIC DNA]</scope>
    <source>
        <strain evidence="2 3">JCM 18968</strain>
    </source>
</reference>
<dbReference type="AlphaFoldDB" id="A0A1Y2L5G3"/>
<evidence type="ECO:0000259" key="1">
    <source>
        <dbReference type="Pfam" id="PF07484"/>
    </source>
</evidence>
<organism evidence="2 3">
    <name type="scientific">Thalassospira alkalitolerans</name>
    <dbReference type="NCBI Taxonomy" id="1293890"/>
    <lineage>
        <taxon>Bacteria</taxon>
        <taxon>Pseudomonadati</taxon>
        <taxon>Pseudomonadota</taxon>
        <taxon>Alphaproteobacteria</taxon>
        <taxon>Rhodospirillales</taxon>
        <taxon>Thalassospiraceae</taxon>
        <taxon>Thalassospira</taxon>
    </lineage>
</organism>
<dbReference type="EMBL" id="JFKB01000042">
    <property type="protein sequence ID" value="OSQ42162.1"/>
    <property type="molecule type" value="Genomic_DNA"/>
</dbReference>
<gene>
    <name evidence="2" type="ORF">TALK_21795</name>
</gene>
<dbReference type="InterPro" id="IPR011083">
    <property type="entry name" value="Phage_tail_collar_dom"/>
</dbReference>
<accession>A0A1Y2L5G3</accession>
<comment type="caution">
    <text evidence="2">The sequence shown here is derived from an EMBL/GenBank/DDBJ whole genome shotgun (WGS) entry which is preliminary data.</text>
</comment>
<dbReference type="Gene3D" id="3.90.1340.10">
    <property type="entry name" value="Phage tail collar domain"/>
    <property type="match status" value="1"/>
</dbReference>
<protein>
    <recommendedName>
        <fullName evidence="1">Phage tail collar domain-containing protein</fullName>
    </recommendedName>
</protein>
<dbReference type="SUPFAM" id="SSF88874">
    <property type="entry name" value="Receptor-binding domain of short tail fibre protein gp12"/>
    <property type="match status" value="1"/>
</dbReference>
<dbReference type="Proteomes" id="UP000193396">
    <property type="component" value="Unassembled WGS sequence"/>
</dbReference>
<feature type="domain" description="Phage tail collar" evidence="1">
    <location>
        <begin position="2"/>
        <end position="57"/>
    </location>
</feature>